<evidence type="ECO:0000313" key="3">
    <source>
        <dbReference type="Proteomes" id="UP000198761"/>
    </source>
</evidence>
<keyword evidence="3" id="KW-1185">Reference proteome</keyword>
<organism evidence="2 3">
    <name type="scientific">Gemmobacter aquatilis</name>
    <dbReference type="NCBI Taxonomy" id="933059"/>
    <lineage>
        <taxon>Bacteria</taxon>
        <taxon>Pseudomonadati</taxon>
        <taxon>Pseudomonadota</taxon>
        <taxon>Alphaproteobacteria</taxon>
        <taxon>Rhodobacterales</taxon>
        <taxon>Paracoccaceae</taxon>
        <taxon>Gemmobacter</taxon>
    </lineage>
</organism>
<dbReference type="AlphaFoldDB" id="A0A1H8C913"/>
<dbReference type="EMBL" id="FOCE01000002">
    <property type="protein sequence ID" value="SEM91545.1"/>
    <property type="molecule type" value="Genomic_DNA"/>
</dbReference>
<feature type="region of interest" description="Disordered" evidence="1">
    <location>
        <begin position="77"/>
        <end position="104"/>
    </location>
</feature>
<name>A0A1H8C913_9RHOB</name>
<proteinExistence type="predicted"/>
<gene>
    <name evidence="2" type="ORF">SAMN04488103_102432</name>
</gene>
<accession>A0A1H8C913</accession>
<evidence type="ECO:0000256" key="1">
    <source>
        <dbReference type="SAM" id="MobiDB-lite"/>
    </source>
</evidence>
<dbReference type="RefSeq" id="WP_139201532.1">
    <property type="nucleotide sequence ID" value="NZ_FOCE01000002.1"/>
</dbReference>
<dbReference type="STRING" id="933059.SAMN04488103_102432"/>
<dbReference type="Proteomes" id="UP000198761">
    <property type="component" value="Unassembled WGS sequence"/>
</dbReference>
<sequence>MSDNTNFFNMVNASPTLTERWVKVAETVVTSARDLFGVHLDHEDVASLTSARASVLGAHDLDDFMAELSALEKVKARQAPQRREAPKASATVAQHHGTAGDDAYARAEERAATRRFHEARKAGFQPPADAPRFDPAKASDVEKIRHLMTISDPSRKIALARAWGLAG</sequence>
<evidence type="ECO:0000313" key="2">
    <source>
        <dbReference type="EMBL" id="SEM91545.1"/>
    </source>
</evidence>
<feature type="compositionally biased region" description="Basic and acidic residues" evidence="1">
    <location>
        <begin position="77"/>
        <end position="86"/>
    </location>
</feature>
<protein>
    <submittedName>
        <fullName evidence="2">Uncharacterized protein</fullName>
    </submittedName>
</protein>
<reference evidence="2 3" key="1">
    <citation type="submission" date="2016-10" db="EMBL/GenBank/DDBJ databases">
        <authorList>
            <person name="de Groot N.N."/>
        </authorList>
    </citation>
    <scope>NUCLEOTIDE SEQUENCE [LARGE SCALE GENOMIC DNA]</scope>
    <source>
        <strain evidence="2 3">DSM 3857</strain>
    </source>
</reference>